<protein>
    <submittedName>
        <fullName evidence="1">Uncharacterized protein</fullName>
    </submittedName>
</protein>
<sequence>MAINIDTIETVLLDNGFAFAHETAKYKELIHSDSGESVYLNKADPKTYSQLIVHPRHLDQRTQLIGSGRGIGSSSETRFGSNLRKFPEAVNRGAKPSPYGVPFGFESAESLKVFVADVFG</sequence>
<dbReference type="Gene3D" id="3.90.1150.40">
    <property type="entry name" value="Protein of unknown function DUF2002"/>
    <property type="match status" value="1"/>
</dbReference>
<name>A0A9X1B784_9GAMM</name>
<reference evidence="1 2" key="1">
    <citation type="journal article" date="2020" name="Microorganisms">
        <title>Osmotic Adaptation and Compatible Solute Biosynthesis of Phototrophic Bacteria as Revealed from Genome Analyses.</title>
        <authorList>
            <person name="Imhoff J.F."/>
            <person name="Rahn T."/>
            <person name="Kunzel S."/>
            <person name="Keller A."/>
            <person name="Neulinger S.C."/>
        </authorList>
    </citation>
    <scope>NUCLEOTIDE SEQUENCE [LARGE SCALE GENOMIC DNA]</scope>
    <source>
        <strain evidence="1 2">DSM 25653</strain>
    </source>
</reference>
<dbReference type="AlphaFoldDB" id="A0A9X1B784"/>
<comment type="caution">
    <text evidence="1">The sequence shown here is derived from an EMBL/GenBank/DDBJ whole genome shotgun (WGS) entry which is preliminary data.</text>
</comment>
<proteinExistence type="predicted"/>
<dbReference type="EMBL" id="NRRY01000082">
    <property type="protein sequence ID" value="MBK1621542.1"/>
    <property type="molecule type" value="Genomic_DNA"/>
</dbReference>
<dbReference type="Pfam" id="PF09400">
    <property type="entry name" value="DUF2002"/>
    <property type="match status" value="1"/>
</dbReference>
<evidence type="ECO:0000313" key="2">
    <source>
        <dbReference type="Proteomes" id="UP001138768"/>
    </source>
</evidence>
<dbReference type="InterPro" id="IPR018994">
    <property type="entry name" value="DUF2002"/>
</dbReference>
<dbReference type="Proteomes" id="UP001138768">
    <property type="component" value="Unassembled WGS sequence"/>
</dbReference>
<keyword evidence="2" id="KW-1185">Reference proteome</keyword>
<dbReference type="RefSeq" id="WP_200251084.1">
    <property type="nucleotide sequence ID" value="NZ_NRRY01000082.1"/>
</dbReference>
<dbReference type="SUPFAM" id="SSF159894">
    <property type="entry name" value="YgaC/TfoX-N like"/>
    <property type="match status" value="1"/>
</dbReference>
<gene>
    <name evidence="1" type="ORF">CKO42_24645</name>
</gene>
<organism evidence="1 2">
    <name type="scientific">Lamprobacter modestohalophilus</name>
    <dbReference type="NCBI Taxonomy" id="1064514"/>
    <lineage>
        <taxon>Bacteria</taxon>
        <taxon>Pseudomonadati</taxon>
        <taxon>Pseudomonadota</taxon>
        <taxon>Gammaproteobacteria</taxon>
        <taxon>Chromatiales</taxon>
        <taxon>Chromatiaceae</taxon>
        <taxon>Lamprobacter</taxon>
    </lineage>
</organism>
<evidence type="ECO:0000313" key="1">
    <source>
        <dbReference type="EMBL" id="MBK1621542.1"/>
    </source>
</evidence>
<accession>A0A9X1B784</accession>